<organism evidence="11 12">
    <name type="scientific">Fibrisoma montanum</name>
    <dbReference type="NCBI Taxonomy" id="2305895"/>
    <lineage>
        <taxon>Bacteria</taxon>
        <taxon>Pseudomonadati</taxon>
        <taxon>Bacteroidota</taxon>
        <taxon>Cytophagia</taxon>
        <taxon>Cytophagales</taxon>
        <taxon>Spirosomataceae</taxon>
        <taxon>Fibrisoma</taxon>
    </lineage>
</organism>
<protein>
    <submittedName>
        <fullName evidence="11">ABC transporter permease subunit</fullName>
    </submittedName>
</protein>
<evidence type="ECO:0000259" key="10">
    <source>
        <dbReference type="PROSITE" id="PS50928"/>
    </source>
</evidence>
<keyword evidence="12" id="KW-1185">Reference proteome</keyword>
<dbReference type="AlphaFoldDB" id="A0A418M5J4"/>
<feature type="region of interest" description="Disordered" evidence="9">
    <location>
        <begin position="1"/>
        <end position="22"/>
    </location>
</feature>
<evidence type="ECO:0000256" key="8">
    <source>
        <dbReference type="RuleBase" id="RU363032"/>
    </source>
</evidence>
<keyword evidence="2 8" id="KW-0813">Transport</keyword>
<dbReference type="GO" id="GO:0005886">
    <property type="term" value="C:plasma membrane"/>
    <property type="evidence" value="ECO:0007669"/>
    <property type="project" value="UniProtKB-SubCell"/>
</dbReference>
<name>A0A418M5J4_9BACT</name>
<evidence type="ECO:0000256" key="1">
    <source>
        <dbReference type="ARBA" id="ARBA00004429"/>
    </source>
</evidence>
<dbReference type="SUPFAM" id="SSF161098">
    <property type="entry name" value="MetI-like"/>
    <property type="match status" value="1"/>
</dbReference>
<dbReference type="CDD" id="cd06261">
    <property type="entry name" value="TM_PBP2"/>
    <property type="match status" value="1"/>
</dbReference>
<feature type="transmembrane region" description="Helical" evidence="8">
    <location>
        <begin position="154"/>
        <end position="179"/>
    </location>
</feature>
<dbReference type="Proteomes" id="UP000283523">
    <property type="component" value="Unassembled WGS sequence"/>
</dbReference>
<sequence length="285" mass="31126">MPSDQSKPVQDAERLAALPDAGPRNPEPAGFLRRSILAGGLLLLFGLPFVLLLLLALGQYWRFPDVLPPVYALDALTRVVSADSALATGFLLSLLIATVVAVVSTAGGFVVARAIAGASRPDRWVTLSYLPYALPPVLLAVLIQPYFIRLHLSGSLAGVVLGLLLITIPFAALFFRSFWGEQAKQYEQLSRTLGCTQVQAFRWVLLPLARPLLITCLFQTFLIAWFDFGLTNYLSVGKVQTLTVQVFIYVGEANSRLAAVASLLLLIPPALLLWVNRKAIVRRVF</sequence>
<feature type="domain" description="ABC transmembrane type-1" evidence="10">
    <location>
        <begin position="90"/>
        <end position="276"/>
    </location>
</feature>
<evidence type="ECO:0000256" key="4">
    <source>
        <dbReference type="ARBA" id="ARBA00022519"/>
    </source>
</evidence>
<evidence type="ECO:0000256" key="6">
    <source>
        <dbReference type="ARBA" id="ARBA00022989"/>
    </source>
</evidence>
<reference evidence="11 12" key="1">
    <citation type="submission" date="2018-08" db="EMBL/GenBank/DDBJ databases">
        <title>Fibrisoma montanum sp. nov., isolated from Danxia mountain soil.</title>
        <authorList>
            <person name="Huang Y."/>
        </authorList>
    </citation>
    <scope>NUCLEOTIDE SEQUENCE [LARGE SCALE GENOMIC DNA]</scope>
    <source>
        <strain evidence="11 12">HYT19</strain>
    </source>
</reference>
<dbReference type="EMBL" id="QXED01000005">
    <property type="protein sequence ID" value="RIV21132.1"/>
    <property type="molecule type" value="Genomic_DNA"/>
</dbReference>
<evidence type="ECO:0000313" key="11">
    <source>
        <dbReference type="EMBL" id="RIV21132.1"/>
    </source>
</evidence>
<evidence type="ECO:0000256" key="3">
    <source>
        <dbReference type="ARBA" id="ARBA00022475"/>
    </source>
</evidence>
<feature type="transmembrane region" description="Helical" evidence="8">
    <location>
        <begin position="41"/>
        <end position="61"/>
    </location>
</feature>
<keyword evidence="3" id="KW-1003">Cell membrane</keyword>
<evidence type="ECO:0000313" key="12">
    <source>
        <dbReference type="Proteomes" id="UP000283523"/>
    </source>
</evidence>
<comment type="subcellular location">
    <subcellularLocation>
        <location evidence="1">Cell inner membrane</location>
        <topology evidence="1">Multi-pass membrane protein</topology>
    </subcellularLocation>
    <subcellularLocation>
        <location evidence="8">Cell membrane</location>
        <topology evidence="8">Multi-pass membrane protein</topology>
    </subcellularLocation>
</comment>
<feature type="transmembrane region" description="Helical" evidence="8">
    <location>
        <begin position="200"/>
        <end position="226"/>
    </location>
</feature>
<dbReference type="OrthoDB" id="1454623at2"/>
<feature type="transmembrane region" description="Helical" evidence="8">
    <location>
        <begin position="257"/>
        <end position="275"/>
    </location>
</feature>
<evidence type="ECO:0000256" key="5">
    <source>
        <dbReference type="ARBA" id="ARBA00022692"/>
    </source>
</evidence>
<comment type="caution">
    <text evidence="11">The sequence shown here is derived from an EMBL/GenBank/DDBJ whole genome shotgun (WGS) entry which is preliminary data.</text>
</comment>
<dbReference type="RefSeq" id="WP_119668923.1">
    <property type="nucleotide sequence ID" value="NZ_QXED01000005.1"/>
</dbReference>
<dbReference type="Pfam" id="PF00528">
    <property type="entry name" value="BPD_transp_1"/>
    <property type="match status" value="1"/>
</dbReference>
<dbReference type="PROSITE" id="PS50928">
    <property type="entry name" value="ABC_TM1"/>
    <property type="match status" value="1"/>
</dbReference>
<feature type="transmembrane region" description="Helical" evidence="8">
    <location>
        <begin position="124"/>
        <end position="148"/>
    </location>
</feature>
<evidence type="ECO:0000256" key="7">
    <source>
        <dbReference type="ARBA" id="ARBA00023136"/>
    </source>
</evidence>
<feature type="transmembrane region" description="Helical" evidence="8">
    <location>
        <begin position="90"/>
        <end position="112"/>
    </location>
</feature>
<evidence type="ECO:0000256" key="2">
    <source>
        <dbReference type="ARBA" id="ARBA00022448"/>
    </source>
</evidence>
<dbReference type="InterPro" id="IPR035906">
    <property type="entry name" value="MetI-like_sf"/>
</dbReference>
<accession>A0A418M5J4</accession>
<dbReference type="PANTHER" id="PTHR43357">
    <property type="entry name" value="INNER MEMBRANE ABC TRANSPORTER PERMEASE PROTEIN YDCV"/>
    <property type="match status" value="1"/>
</dbReference>
<keyword evidence="5 8" id="KW-0812">Transmembrane</keyword>
<keyword evidence="6 8" id="KW-1133">Transmembrane helix</keyword>
<dbReference type="GO" id="GO:0055085">
    <property type="term" value="P:transmembrane transport"/>
    <property type="evidence" value="ECO:0007669"/>
    <property type="project" value="InterPro"/>
</dbReference>
<evidence type="ECO:0000256" key="9">
    <source>
        <dbReference type="SAM" id="MobiDB-lite"/>
    </source>
</evidence>
<dbReference type="Gene3D" id="1.10.3720.10">
    <property type="entry name" value="MetI-like"/>
    <property type="match status" value="1"/>
</dbReference>
<dbReference type="InterPro" id="IPR000515">
    <property type="entry name" value="MetI-like"/>
</dbReference>
<comment type="similarity">
    <text evidence="8">Belongs to the binding-protein-dependent transport system permease family.</text>
</comment>
<keyword evidence="4" id="KW-0997">Cell inner membrane</keyword>
<proteinExistence type="inferred from homology"/>
<dbReference type="PANTHER" id="PTHR43357:SF4">
    <property type="entry name" value="INNER MEMBRANE ABC TRANSPORTER PERMEASE PROTEIN YDCV"/>
    <property type="match status" value="1"/>
</dbReference>
<gene>
    <name evidence="11" type="ORF">DYU11_17035</name>
</gene>
<keyword evidence="7 8" id="KW-0472">Membrane</keyword>